<comment type="caution">
    <text evidence="1">The sequence shown here is derived from an EMBL/GenBank/DDBJ whole genome shotgun (WGS) entry which is preliminary data.</text>
</comment>
<evidence type="ECO:0000313" key="2">
    <source>
        <dbReference type="Proteomes" id="UP001596395"/>
    </source>
</evidence>
<accession>A0ABD5VI18</accession>
<proteinExistence type="predicted"/>
<evidence type="ECO:0000313" key="1">
    <source>
        <dbReference type="EMBL" id="MFC6953742.1"/>
    </source>
</evidence>
<dbReference type="EMBL" id="JBHSXN010000002">
    <property type="protein sequence ID" value="MFC6953742.1"/>
    <property type="molecule type" value="Genomic_DNA"/>
</dbReference>
<dbReference type="RefSeq" id="WP_336350695.1">
    <property type="nucleotide sequence ID" value="NZ_JAZAQL010000002.1"/>
</dbReference>
<dbReference type="AlphaFoldDB" id="A0ABD5VI18"/>
<gene>
    <name evidence="1" type="ORF">ACFQGB_12795</name>
</gene>
<dbReference type="Proteomes" id="UP001596395">
    <property type="component" value="Unassembled WGS sequence"/>
</dbReference>
<reference evidence="1 2" key="1">
    <citation type="journal article" date="2019" name="Int. J. Syst. Evol. Microbiol.">
        <title>The Global Catalogue of Microorganisms (GCM) 10K type strain sequencing project: providing services to taxonomists for standard genome sequencing and annotation.</title>
        <authorList>
            <consortium name="The Broad Institute Genomics Platform"/>
            <consortium name="The Broad Institute Genome Sequencing Center for Infectious Disease"/>
            <person name="Wu L."/>
            <person name="Ma J."/>
        </authorList>
    </citation>
    <scope>NUCLEOTIDE SEQUENCE [LARGE SCALE GENOMIC DNA]</scope>
    <source>
        <strain evidence="1 2">GX26</strain>
    </source>
</reference>
<organism evidence="1 2">
    <name type="scientific">Halorubellus litoreus</name>
    <dbReference type="NCBI Taxonomy" id="755308"/>
    <lineage>
        <taxon>Archaea</taxon>
        <taxon>Methanobacteriati</taxon>
        <taxon>Methanobacteriota</taxon>
        <taxon>Stenosarchaea group</taxon>
        <taxon>Halobacteria</taxon>
        <taxon>Halobacteriales</taxon>
        <taxon>Halorubellaceae</taxon>
        <taxon>Halorubellus</taxon>
    </lineage>
</organism>
<sequence>MTITEILDAPNGEHQLTFINGHTHEGLQTVVFRVRDSHYVGYVKAPDALIEAYPAPADDGVYDVRSLESMVDVHGGLTYGPDEDGWVGFDCAHSGDMCVDENGTPLPNNIEADLRAAMNDYDRKEWATDWWPEDVVEECDRLAEALNELALKVR</sequence>
<keyword evidence="2" id="KW-1185">Reference proteome</keyword>
<name>A0ABD5VI18_9EURY</name>
<protein>
    <submittedName>
        <fullName evidence="1">Uncharacterized protein</fullName>
    </submittedName>
</protein>